<dbReference type="EMBL" id="MU151484">
    <property type="protein sequence ID" value="KAF9443363.1"/>
    <property type="molecule type" value="Genomic_DNA"/>
</dbReference>
<dbReference type="AlphaFoldDB" id="A0A9P6BZF2"/>
<reference evidence="1" key="1">
    <citation type="submission" date="2020-11" db="EMBL/GenBank/DDBJ databases">
        <authorList>
            <consortium name="DOE Joint Genome Institute"/>
            <person name="Ahrendt S."/>
            <person name="Riley R."/>
            <person name="Andreopoulos W."/>
            <person name="Labutti K."/>
            <person name="Pangilinan J."/>
            <person name="Ruiz-Duenas F.J."/>
            <person name="Barrasa J.M."/>
            <person name="Sanchez-Garcia M."/>
            <person name="Camarero S."/>
            <person name="Miyauchi S."/>
            <person name="Serrano A."/>
            <person name="Linde D."/>
            <person name="Babiker R."/>
            <person name="Drula E."/>
            <person name="Ayuso-Fernandez I."/>
            <person name="Pacheco R."/>
            <person name="Padilla G."/>
            <person name="Ferreira P."/>
            <person name="Barriuso J."/>
            <person name="Kellner H."/>
            <person name="Castanera R."/>
            <person name="Alfaro M."/>
            <person name="Ramirez L."/>
            <person name="Pisabarro A.G."/>
            <person name="Kuo A."/>
            <person name="Tritt A."/>
            <person name="Lipzen A."/>
            <person name="He G."/>
            <person name="Yan M."/>
            <person name="Ng V."/>
            <person name="Cullen D."/>
            <person name="Martin F."/>
            <person name="Rosso M.-N."/>
            <person name="Henrissat B."/>
            <person name="Hibbett D."/>
            <person name="Martinez A.T."/>
            <person name="Grigoriev I.V."/>
        </authorList>
    </citation>
    <scope>NUCLEOTIDE SEQUENCE</scope>
    <source>
        <strain evidence="1">MF-IS2</strain>
    </source>
</reference>
<keyword evidence="2" id="KW-1185">Reference proteome</keyword>
<organism evidence="1 2">
    <name type="scientific">Macrolepiota fuliginosa MF-IS2</name>
    <dbReference type="NCBI Taxonomy" id="1400762"/>
    <lineage>
        <taxon>Eukaryota</taxon>
        <taxon>Fungi</taxon>
        <taxon>Dikarya</taxon>
        <taxon>Basidiomycota</taxon>
        <taxon>Agaricomycotina</taxon>
        <taxon>Agaricomycetes</taxon>
        <taxon>Agaricomycetidae</taxon>
        <taxon>Agaricales</taxon>
        <taxon>Agaricineae</taxon>
        <taxon>Agaricaceae</taxon>
        <taxon>Macrolepiota</taxon>
    </lineage>
</organism>
<gene>
    <name evidence="1" type="ORF">P691DRAFT_778919</name>
</gene>
<evidence type="ECO:0000313" key="1">
    <source>
        <dbReference type="EMBL" id="KAF9443363.1"/>
    </source>
</evidence>
<name>A0A9P6BZF2_9AGAR</name>
<sequence>MRYTFPNSKIEHQFIVADVHPTSQRDKLAQVVLERTAPKALDATLPVHESWRYTPENLNGSLPVRDSISLWGREAHHTRARVVQVLDIPEGYPFYRFILGISHLHFALGPYKLNGANCHDMTQGIIHWMSMELSNRTIVHFRDRSSSKQRDDSPYNCEIVPEVGCCLGIPSIQGYTKDKGWLEDNITKPVQCDLDKFEQADRKRFPYLADKKEHPWIKDKRATV</sequence>
<accession>A0A9P6BZF2</accession>
<proteinExistence type="predicted"/>
<dbReference type="Proteomes" id="UP000807342">
    <property type="component" value="Unassembled WGS sequence"/>
</dbReference>
<comment type="caution">
    <text evidence="1">The sequence shown here is derived from an EMBL/GenBank/DDBJ whole genome shotgun (WGS) entry which is preliminary data.</text>
</comment>
<protein>
    <submittedName>
        <fullName evidence="1">Uncharacterized protein</fullName>
    </submittedName>
</protein>
<evidence type="ECO:0000313" key="2">
    <source>
        <dbReference type="Proteomes" id="UP000807342"/>
    </source>
</evidence>